<dbReference type="OrthoDB" id="5917376at2"/>
<dbReference type="Proteomes" id="UP000319828">
    <property type="component" value="Unassembled WGS sequence"/>
</dbReference>
<organism evidence="2 3">
    <name type="scientific">Vibrio algivorus</name>
    <dbReference type="NCBI Taxonomy" id="1667024"/>
    <lineage>
        <taxon>Bacteria</taxon>
        <taxon>Pseudomonadati</taxon>
        <taxon>Pseudomonadota</taxon>
        <taxon>Gammaproteobacteria</taxon>
        <taxon>Vibrionales</taxon>
        <taxon>Vibrionaceae</taxon>
        <taxon>Vibrio</taxon>
    </lineage>
</organism>
<sequence length="137" mass="15822">MAAEKLTKARLVQILIIFSVLATAFTWRTFQHQPQKKTDTVCQIDQSCTIKVDDIELSILFERETDDLLTISVQLIDSKKKTQLQDLALNSYVILDNKNHQLEQRMNIKTGLDIDNSRWSISTLNGDIHWITLNIHN</sequence>
<protein>
    <submittedName>
        <fullName evidence="2">Uncharacterized protein</fullName>
    </submittedName>
</protein>
<reference evidence="1" key="1">
    <citation type="journal article" date="2014" name="Int. J. Syst. Evol. Microbiol.">
        <title>Complete genome of a new Firmicutes species belonging to the dominant human colonic microbiota ('Ruminococcus bicirculans') reveals two chromosomes and a selective capacity to utilize plant glucans.</title>
        <authorList>
            <consortium name="NISC Comparative Sequencing Program"/>
            <person name="Wegmann U."/>
            <person name="Louis P."/>
            <person name="Goesmann A."/>
            <person name="Henrissat B."/>
            <person name="Duncan S.H."/>
            <person name="Flint H.J."/>
        </authorList>
    </citation>
    <scope>NUCLEOTIDE SEQUENCE</scope>
    <source>
        <strain evidence="1">NBRC 111146</strain>
    </source>
</reference>
<dbReference type="Proteomes" id="UP001157156">
    <property type="component" value="Unassembled WGS sequence"/>
</dbReference>
<keyword evidence="4" id="KW-1185">Reference proteome</keyword>
<gene>
    <name evidence="2" type="ORF">FOF44_08785</name>
    <name evidence="1" type="ORF">GCM10007931_10140</name>
</gene>
<reference evidence="2 3" key="3">
    <citation type="submission" date="2019-07" db="EMBL/GenBank/DDBJ databases">
        <title>The draft genome sequence of Vibrio algivorus M1486.</title>
        <authorList>
            <person name="Meng X."/>
        </authorList>
    </citation>
    <scope>NUCLEOTIDE SEQUENCE [LARGE SCALE GENOMIC DNA]</scope>
    <source>
        <strain evidence="2 3">M1486</strain>
    </source>
</reference>
<dbReference type="EMBL" id="BSPV01000003">
    <property type="protein sequence ID" value="GLT14040.1"/>
    <property type="molecule type" value="Genomic_DNA"/>
</dbReference>
<dbReference type="EMBL" id="VMKJ01000015">
    <property type="protein sequence ID" value="TVO36588.1"/>
    <property type="molecule type" value="Genomic_DNA"/>
</dbReference>
<dbReference type="RefSeq" id="WP_089124401.1">
    <property type="nucleotide sequence ID" value="NZ_BSPV01000003.1"/>
</dbReference>
<dbReference type="AlphaFoldDB" id="A0A557P7F8"/>
<comment type="caution">
    <text evidence="2">The sequence shown here is derived from an EMBL/GenBank/DDBJ whole genome shotgun (WGS) entry which is preliminary data.</text>
</comment>
<reference evidence="1" key="4">
    <citation type="submission" date="2023-01" db="EMBL/GenBank/DDBJ databases">
        <title>Draft genome sequence of Vibrio algivorus strain NBRC 111146.</title>
        <authorList>
            <person name="Sun Q."/>
            <person name="Mori K."/>
        </authorList>
    </citation>
    <scope>NUCLEOTIDE SEQUENCE</scope>
    <source>
        <strain evidence="1">NBRC 111146</strain>
    </source>
</reference>
<reference evidence="4" key="2">
    <citation type="journal article" date="2019" name="Int. J. Syst. Evol. Microbiol.">
        <title>The Global Catalogue of Microorganisms (GCM) 10K type strain sequencing project: providing services to taxonomists for standard genome sequencing and annotation.</title>
        <authorList>
            <consortium name="The Broad Institute Genomics Platform"/>
            <consortium name="The Broad Institute Genome Sequencing Center for Infectious Disease"/>
            <person name="Wu L."/>
            <person name="Ma J."/>
        </authorList>
    </citation>
    <scope>NUCLEOTIDE SEQUENCE [LARGE SCALE GENOMIC DNA]</scope>
    <source>
        <strain evidence="4">NBRC 111146</strain>
    </source>
</reference>
<evidence type="ECO:0000313" key="2">
    <source>
        <dbReference type="EMBL" id="TVO36588.1"/>
    </source>
</evidence>
<evidence type="ECO:0000313" key="4">
    <source>
        <dbReference type="Proteomes" id="UP001157156"/>
    </source>
</evidence>
<evidence type="ECO:0000313" key="3">
    <source>
        <dbReference type="Proteomes" id="UP000319828"/>
    </source>
</evidence>
<evidence type="ECO:0000313" key="1">
    <source>
        <dbReference type="EMBL" id="GLT14040.1"/>
    </source>
</evidence>
<name>A0A557P7F8_9VIBR</name>
<proteinExistence type="predicted"/>
<accession>A0A557P7F8</accession>